<dbReference type="EMBL" id="BGPR01041127">
    <property type="protein sequence ID" value="GBO17369.1"/>
    <property type="molecule type" value="Genomic_DNA"/>
</dbReference>
<keyword evidence="2" id="KW-1185">Reference proteome</keyword>
<protein>
    <submittedName>
        <fullName evidence="1">Uncharacterized protein</fullName>
    </submittedName>
</protein>
<feature type="non-terminal residue" evidence="1">
    <location>
        <position position="1"/>
    </location>
</feature>
<dbReference type="AlphaFoldDB" id="A0A4Y2UWH9"/>
<name>A0A4Y2UWH9_ARAVE</name>
<reference evidence="1 2" key="1">
    <citation type="journal article" date="2019" name="Sci. Rep.">
        <title>Orb-weaving spider Araneus ventricosus genome elucidates the spidroin gene catalogue.</title>
        <authorList>
            <person name="Kono N."/>
            <person name="Nakamura H."/>
            <person name="Ohtoshi R."/>
            <person name="Moran D.A.P."/>
            <person name="Shinohara A."/>
            <person name="Yoshida Y."/>
            <person name="Fujiwara M."/>
            <person name="Mori M."/>
            <person name="Tomita M."/>
            <person name="Arakawa K."/>
        </authorList>
    </citation>
    <scope>NUCLEOTIDE SEQUENCE [LARGE SCALE GENOMIC DNA]</scope>
</reference>
<evidence type="ECO:0000313" key="1">
    <source>
        <dbReference type="EMBL" id="GBO17369.1"/>
    </source>
</evidence>
<evidence type="ECO:0000313" key="2">
    <source>
        <dbReference type="Proteomes" id="UP000499080"/>
    </source>
</evidence>
<proteinExistence type="predicted"/>
<sequence>ERNERQGVRITQRISPNPRTGYQVPYLDSALAFVYSILCVPDTKYQVGYSITQPDYAAGGSRKEFDSCQNATNLVAG</sequence>
<dbReference type="Proteomes" id="UP000499080">
    <property type="component" value="Unassembled WGS sequence"/>
</dbReference>
<comment type="caution">
    <text evidence="1">The sequence shown here is derived from an EMBL/GenBank/DDBJ whole genome shotgun (WGS) entry which is preliminary data.</text>
</comment>
<accession>A0A4Y2UWH9</accession>
<gene>
    <name evidence="1" type="ORF">AVEN_59535_1</name>
</gene>
<organism evidence="1 2">
    <name type="scientific">Araneus ventricosus</name>
    <name type="common">Orbweaver spider</name>
    <name type="synonym">Epeira ventricosa</name>
    <dbReference type="NCBI Taxonomy" id="182803"/>
    <lineage>
        <taxon>Eukaryota</taxon>
        <taxon>Metazoa</taxon>
        <taxon>Ecdysozoa</taxon>
        <taxon>Arthropoda</taxon>
        <taxon>Chelicerata</taxon>
        <taxon>Arachnida</taxon>
        <taxon>Araneae</taxon>
        <taxon>Araneomorphae</taxon>
        <taxon>Entelegynae</taxon>
        <taxon>Araneoidea</taxon>
        <taxon>Araneidae</taxon>
        <taxon>Araneus</taxon>
    </lineage>
</organism>